<dbReference type="Gene3D" id="2.40.155.10">
    <property type="entry name" value="Green fluorescent protein"/>
    <property type="match status" value="1"/>
</dbReference>
<reference evidence="8" key="1">
    <citation type="submission" date="2025-08" db="UniProtKB">
        <authorList>
            <consortium name="RefSeq"/>
        </authorList>
    </citation>
    <scope>IDENTIFICATION</scope>
    <source>
        <tissue evidence="8">Whole Larva</tissue>
    </source>
</reference>
<dbReference type="Pfam" id="PF18112">
    <property type="entry name" value="Zn-C2H2_12"/>
    <property type="match status" value="1"/>
</dbReference>
<evidence type="ECO:0000256" key="5">
    <source>
        <dbReference type="SAM" id="Coils"/>
    </source>
</evidence>
<dbReference type="CDD" id="cd21965">
    <property type="entry name" value="Zn-C2H2_CALCOCO1_TAX1BP1_like"/>
    <property type="match status" value="1"/>
</dbReference>
<organism evidence="7 8">
    <name type="scientific">Nicrophorus vespilloides</name>
    <name type="common">Boreal carrion beetle</name>
    <dbReference type="NCBI Taxonomy" id="110193"/>
    <lineage>
        <taxon>Eukaryota</taxon>
        <taxon>Metazoa</taxon>
        <taxon>Ecdysozoa</taxon>
        <taxon>Arthropoda</taxon>
        <taxon>Hexapoda</taxon>
        <taxon>Insecta</taxon>
        <taxon>Pterygota</taxon>
        <taxon>Neoptera</taxon>
        <taxon>Endopterygota</taxon>
        <taxon>Coleoptera</taxon>
        <taxon>Polyphaga</taxon>
        <taxon>Staphyliniformia</taxon>
        <taxon>Silphidae</taxon>
        <taxon>Nicrophorinae</taxon>
        <taxon>Nicrophorus</taxon>
    </lineage>
</organism>
<keyword evidence="7" id="KW-1185">Reference proteome</keyword>
<proteinExistence type="predicted"/>
<dbReference type="InterPro" id="IPR009017">
    <property type="entry name" value="GFP"/>
</dbReference>
<evidence type="ECO:0000256" key="2">
    <source>
        <dbReference type="ARBA" id="ARBA00022771"/>
    </source>
</evidence>
<evidence type="ECO:0000256" key="3">
    <source>
        <dbReference type="ARBA" id="ARBA00022833"/>
    </source>
</evidence>
<dbReference type="RefSeq" id="XP_017772308.1">
    <property type="nucleotide sequence ID" value="XM_017916819.1"/>
</dbReference>
<accession>A0ABM1MCK8</accession>
<keyword evidence="3" id="KW-0862">Zinc</keyword>
<evidence type="ECO:0000259" key="6">
    <source>
        <dbReference type="Pfam" id="PF18112"/>
    </source>
</evidence>
<feature type="coiled-coil region" evidence="5">
    <location>
        <begin position="7"/>
        <end position="109"/>
    </location>
</feature>
<name>A0ABM1MCK8_NICVS</name>
<evidence type="ECO:0000313" key="7">
    <source>
        <dbReference type="Proteomes" id="UP000695000"/>
    </source>
</evidence>
<dbReference type="Proteomes" id="UP000695000">
    <property type="component" value="Unplaced"/>
</dbReference>
<evidence type="ECO:0000256" key="4">
    <source>
        <dbReference type="ARBA" id="ARBA00023054"/>
    </source>
</evidence>
<keyword evidence="4 5" id="KW-0175">Coiled coil</keyword>
<evidence type="ECO:0000313" key="8">
    <source>
        <dbReference type="RefSeq" id="XP_017772308.1"/>
    </source>
</evidence>
<gene>
    <name evidence="8" type="primary">LOC108559517</name>
</gene>
<feature type="coiled-coil region" evidence="5">
    <location>
        <begin position="215"/>
        <end position="242"/>
    </location>
</feature>
<keyword evidence="2" id="KW-0863">Zinc-finger</keyword>
<feature type="domain" description="UBZ1-type" evidence="6">
    <location>
        <begin position="255"/>
        <end position="281"/>
    </location>
</feature>
<keyword evidence="1" id="KW-0479">Metal-binding</keyword>
<dbReference type="GeneID" id="108559517"/>
<dbReference type="InterPro" id="IPR041641">
    <property type="entry name" value="CALCOCO1/2_Zn_UBZ1"/>
</dbReference>
<evidence type="ECO:0000256" key="1">
    <source>
        <dbReference type="ARBA" id="ARBA00022723"/>
    </source>
</evidence>
<sequence>MNETTGAAALQIALLTMKERRQALENRVEYLEAENLMLMQKCSQVDPDKSLNEVETLVEQVAKLTEEKSQLHNKIQMVTSENKQLWSRLSKLTEDNRELDTKLTKISDKINQHSPLIRSKTFTQEKPHTKYLPNAIVDNDMIIMEFEDISLKILNSMSKEKSELELQCSQMSELQNEALTSFGFNLDDDENSMVEDIEQHVSALKQLKNNVLMQGEQLERFLKDYEADLSKAREDERELDHLADWGSSAVLEKDRVCPMCRIVFSASDDFTEFQMHVQHHFMIDS</sequence>
<protein>
    <submittedName>
        <fullName evidence="8">Protein NETWORKED 1D</fullName>
    </submittedName>
</protein>